<protein>
    <submittedName>
        <fullName evidence="2">Uncharacterized protein</fullName>
    </submittedName>
</protein>
<dbReference type="EMBL" id="EU016602">
    <property type="protein sequence ID" value="ABZ07529.1"/>
    <property type="molecule type" value="Genomic_DNA"/>
</dbReference>
<name>B3T4L3_9ZZZZ</name>
<sequence>MNMSIATYDTNFRHHPVHRNIPFIPGDSVLHLARKGQPNPLGVGASGRQKPVVIPLAESQPDPLAVESQARNDEEVNVLGFYRAGMTRLQDPESRSDPTRTGIPPSGQVFDLREEQFRAPLRRRDHGNRHSISTRQGLAQQGSRPDLQTEIHITGQPHGIPTPKTLLQIPDRLEAPEPLNDGFAMGLGGLRTESLPPVQELPAQLGLIRNNTGLGKVMKGTALKVNRHANAPIARRSEDLRGPVFVGSKQADEPRGFFSCFQRHRGELHRFRLWKGGGQIDSRGVRAARFLPTLPGLFSNHDEFDQPITDVISAWRILPLLVG</sequence>
<feature type="region of interest" description="Disordered" evidence="1">
    <location>
        <begin position="87"/>
        <end position="146"/>
    </location>
</feature>
<dbReference type="AlphaFoldDB" id="B3T4L3"/>
<accession>B3T4L3</accession>
<evidence type="ECO:0000256" key="1">
    <source>
        <dbReference type="SAM" id="MobiDB-lite"/>
    </source>
</evidence>
<feature type="compositionally biased region" description="Basic residues" evidence="1">
    <location>
        <begin position="120"/>
        <end position="129"/>
    </location>
</feature>
<proteinExistence type="predicted"/>
<feature type="compositionally biased region" description="Polar residues" evidence="1">
    <location>
        <begin position="130"/>
        <end position="143"/>
    </location>
</feature>
<reference evidence="2" key="1">
    <citation type="journal article" date="2008" name="ISME J.">
        <title>Genomic patterns of recombination, clonal divergence and environment in marine microbial populations.</title>
        <authorList>
            <person name="Konstantinidis K.T."/>
            <person name="Delong E.F."/>
        </authorList>
    </citation>
    <scope>NUCLEOTIDE SEQUENCE</scope>
</reference>
<evidence type="ECO:0000313" key="2">
    <source>
        <dbReference type="EMBL" id="ABZ07529.1"/>
    </source>
</evidence>
<gene>
    <name evidence="2" type="ORF">ALOHA_HF4000ANIW137I15ctg3g12</name>
</gene>
<organism evidence="2">
    <name type="scientific">uncultured marine microorganism HF4000_ANIW137I15</name>
    <dbReference type="NCBI Taxonomy" id="455531"/>
    <lineage>
        <taxon>unclassified sequences</taxon>
        <taxon>environmental samples</taxon>
    </lineage>
</organism>